<keyword evidence="2" id="KW-0396">Initiation factor</keyword>
<reference evidence="2" key="1">
    <citation type="submission" date="2016-03" db="EMBL/GenBank/DDBJ databases">
        <title>Gut transcriptome analysis on engorged females of Ornithodoros mimon (Acari: Argasidae) and phylogenetic inferences of soft ticks.</title>
        <authorList>
            <person name="Landulfo G.A."/>
            <person name="Giovanni D."/>
            <person name="Carvalho E."/>
            <person name="Junqueira-de-Azevedo I."/>
            <person name="Patane J."/>
            <person name="Mendoca R."/>
            <person name="Barros-Battesti D."/>
        </authorList>
    </citation>
    <scope>NUCLEOTIDE SEQUENCE</scope>
    <source>
        <strain evidence="2">Females</strain>
        <tissue evidence="2">Gut</tissue>
    </source>
</reference>
<keyword evidence="2" id="KW-0648">Protein biosynthesis</keyword>
<evidence type="ECO:0000256" key="1">
    <source>
        <dbReference type="SAM" id="MobiDB-lite"/>
    </source>
</evidence>
<dbReference type="AlphaFoldDB" id="A0A147B8T0"/>
<feature type="non-terminal residue" evidence="2">
    <location>
        <position position="1"/>
    </location>
</feature>
<feature type="region of interest" description="Disordered" evidence="1">
    <location>
        <begin position="38"/>
        <end position="60"/>
    </location>
</feature>
<proteinExistence type="predicted"/>
<dbReference type="EMBL" id="GEIB01000836">
    <property type="protein sequence ID" value="JAR87181.1"/>
    <property type="molecule type" value="Transcribed_RNA"/>
</dbReference>
<sequence length="90" mass="10251">VAFSQPCGLRSQRSPRRATHIHRGAKVYLGHCQRRATTLQDARGRTEQESHEGQEIHAHHGRFEPGIAGTRHQRQETALFCVNGRLLLLY</sequence>
<dbReference type="GO" id="GO:0003743">
    <property type="term" value="F:translation initiation factor activity"/>
    <property type="evidence" value="ECO:0007669"/>
    <property type="project" value="UniProtKB-KW"/>
</dbReference>
<accession>A0A147B8T0</accession>
<organism evidence="2">
    <name type="scientific">Alectorobius mimon</name>
    <dbReference type="NCBI Taxonomy" id="360319"/>
    <lineage>
        <taxon>Eukaryota</taxon>
        <taxon>Metazoa</taxon>
        <taxon>Ecdysozoa</taxon>
        <taxon>Arthropoda</taxon>
        <taxon>Chelicerata</taxon>
        <taxon>Arachnida</taxon>
        <taxon>Acari</taxon>
        <taxon>Parasitiformes</taxon>
        <taxon>Ixodida</taxon>
        <taxon>Ixodoidea</taxon>
        <taxon>Argasidae</taxon>
        <taxon>Ornithodorinae</taxon>
        <taxon>Alectorobius</taxon>
    </lineage>
</organism>
<protein>
    <submittedName>
        <fullName evidence="2">Transcription initiation factor tfiid subunit 10</fullName>
    </submittedName>
</protein>
<feature type="compositionally biased region" description="Basic and acidic residues" evidence="1">
    <location>
        <begin position="42"/>
        <end position="60"/>
    </location>
</feature>
<evidence type="ECO:0000313" key="2">
    <source>
        <dbReference type="EMBL" id="JAR87181.1"/>
    </source>
</evidence>
<name>A0A147B8T0_9ACAR</name>